<organism evidence="2 3">
    <name type="scientific">Saguinus oedipus</name>
    <name type="common">Cotton-top tamarin</name>
    <name type="synonym">Oedipomidas oedipus</name>
    <dbReference type="NCBI Taxonomy" id="9490"/>
    <lineage>
        <taxon>Eukaryota</taxon>
        <taxon>Metazoa</taxon>
        <taxon>Chordata</taxon>
        <taxon>Craniata</taxon>
        <taxon>Vertebrata</taxon>
        <taxon>Euteleostomi</taxon>
        <taxon>Mammalia</taxon>
        <taxon>Eutheria</taxon>
        <taxon>Euarchontoglires</taxon>
        <taxon>Primates</taxon>
        <taxon>Haplorrhini</taxon>
        <taxon>Platyrrhini</taxon>
        <taxon>Cebidae</taxon>
        <taxon>Callitrichinae</taxon>
        <taxon>Saguinus</taxon>
    </lineage>
</organism>
<accession>A0ABQ9U0Y1</accession>
<evidence type="ECO:0000313" key="2">
    <source>
        <dbReference type="EMBL" id="KAK2090052.1"/>
    </source>
</evidence>
<dbReference type="Proteomes" id="UP001266305">
    <property type="component" value="Unassembled WGS sequence"/>
</dbReference>
<protein>
    <submittedName>
        <fullName evidence="2">Uncharacterized protein</fullName>
    </submittedName>
</protein>
<dbReference type="EMBL" id="JASSZA010000017">
    <property type="protein sequence ID" value="KAK2090052.1"/>
    <property type="molecule type" value="Genomic_DNA"/>
</dbReference>
<sequence>DLQFINTTEGRVAWVDLAPKAEVVTGLVRGACVHKPRGLPMASTSEQVSRRAGKKDTFAEEQVTWSSVKLTWQGDGDLPNDLQSFVTDARKYLDSNETSTYG</sequence>
<keyword evidence="3" id="KW-1185">Reference proteome</keyword>
<feature type="region of interest" description="Disordered" evidence="1">
    <location>
        <begin position="36"/>
        <end position="55"/>
    </location>
</feature>
<name>A0ABQ9U0Y1_SAGOE</name>
<reference evidence="2 3" key="1">
    <citation type="submission" date="2023-05" db="EMBL/GenBank/DDBJ databases">
        <title>B98-5 Cell Line De Novo Hybrid Assembly: An Optical Mapping Approach.</title>
        <authorList>
            <person name="Kananen K."/>
            <person name="Auerbach J.A."/>
            <person name="Kautto E."/>
            <person name="Blachly J.S."/>
        </authorList>
    </citation>
    <scope>NUCLEOTIDE SEQUENCE [LARGE SCALE GENOMIC DNA]</scope>
    <source>
        <strain evidence="2">B95-8</strain>
        <tissue evidence="2">Cell line</tissue>
    </source>
</reference>
<feature type="non-terminal residue" evidence="2">
    <location>
        <position position="1"/>
    </location>
</feature>
<evidence type="ECO:0000256" key="1">
    <source>
        <dbReference type="SAM" id="MobiDB-lite"/>
    </source>
</evidence>
<comment type="caution">
    <text evidence="2">The sequence shown here is derived from an EMBL/GenBank/DDBJ whole genome shotgun (WGS) entry which is preliminary data.</text>
</comment>
<proteinExistence type="predicted"/>
<gene>
    <name evidence="2" type="ORF">P7K49_031308</name>
</gene>
<evidence type="ECO:0000313" key="3">
    <source>
        <dbReference type="Proteomes" id="UP001266305"/>
    </source>
</evidence>